<feature type="domain" description="MANSC" evidence="8">
    <location>
        <begin position="34"/>
        <end position="114"/>
    </location>
</feature>
<dbReference type="GO" id="GO:0005886">
    <property type="term" value="C:plasma membrane"/>
    <property type="evidence" value="ECO:0007669"/>
    <property type="project" value="TreeGrafter"/>
</dbReference>
<dbReference type="GeneID" id="108429385"/>
<keyword evidence="4" id="KW-0325">Glycoprotein</keyword>
<feature type="compositionally biased region" description="Low complexity" evidence="5">
    <location>
        <begin position="514"/>
        <end position="557"/>
    </location>
</feature>
<comment type="subcellular location">
    <subcellularLocation>
        <location evidence="1">Membrane</location>
    </subcellularLocation>
</comment>
<evidence type="ECO:0000313" key="9">
    <source>
        <dbReference type="Ensembl" id="ENSPNAP00000034921.2"/>
    </source>
</evidence>
<feature type="region of interest" description="Disordered" evidence="5">
    <location>
        <begin position="152"/>
        <end position="337"/>
    </location>
</feature>
<evidence type="ECO:0000256" key="6">
    <source>
        <dbReference type="SAM" id="Phobius"/>
    </source>
</evidence>
<dbReference type="PROSITE" id="PS50986">
    <property type="entry name" value="MANSC"/>
    <property type="match status" value="1"/>
</dbReference>
<evidence type="ECO:0000256" key="7">
    <source>
        <dbReference type="SAM" id="SignalP"/>
    </source>
</evidence>
<feature type="compositionally biased region" description="Low complexity" evidence="5">
    <location>
        <begin position="301"/>
        <end position="337"/>
    </location>
</feature>
<dbReference type="GO" id="GO:0008544">
    <property type="term" value="P:epidermis development"/>
    <property type="evidence" value="ECO:0007669"/>
    <property type="project" value="TreeGrafter"/>
</dbReference>
<feature type="compositionally biased region" description="Polar residues" evidence="5">
    <location>
        <begin position="224"/>
        <end position="240"/>
    </location>
</feature>
<dbReference type="Pfam" id="PF07502">
    <property type="entry name" value="MANEC"/>
    <property type="match status" value="1"/>
</dbReference>
<dbReference type="PANTHER" id="PTHR46750:SF2">
    <property type="entry name" value="MANSC DOMAIN-CONTAINING PROTEIN 4"/>
    <property type="match status" value="1"/>
</dbReference>
<dbReference type="InterPro" id="IPR013980">
    <property type="entry name" value="MANSC_dom"/>
</dbReference>
<keyword evidence="6" id="KW-1133">Transmembrane helix</keyword>
<dbReference type="GeneTree" id="ENSGT00940000153377"/>
<protein>
    <recommendedName>
        <fullName evidence="8">MANSC domain-containing protein</fullName>
    </recommendedName>
</protein>
<keyword evidence="3 6" id="KW-0472">Membrane</keyword>
<feature type="region of interest" description="Disordered" evidence="5">
    <location>
        <begin position="494"/>
        <end position="586"/>
    </location>
</feature>
<feature type="compositionally biased region" description="Low complexity" evidence="5">
    <location>
        <begin position="165"/>
        <end position="198"/>
    </location>
</feature>
<feature type="compositionally biased region" description="Low complexity" evidence="5">
    <location>
        <begin position="241"/>
        <end position="253"/>
    </location>
</feature>
<sequence>MTIAWIALWLFSWLKQADPVCSPTSYYRNCWIRRFPGLYIAVEESERRGAALLQLYQEESALQCSRACCLAANFSCNLAVYHYNTTQDSANCFHLHCPTLESCILRQRGNVILYNVTKGVDPDLLVFGKHFTSNYQVLPNHASSRVNISEPFASDKRQFNRPHMVPSSSTHPATPATSTSTSTISPTSEVPVSTTPVSIDYTHNIPPVPSIRRSTLRSPTSPSNPVNQATQGIDNHSPNPTTTTTSTKWASTAPQSTLQPSSVFYTSQKSVTLPSQPPTTATTVSPFSNHPTPGSTNEPMTTTRASTTAPPSSQNTVTSTTEFATSQTTMASAKSQTAWVSTTASTATQTTWASTTASTATQTTWTSTTASTATQTTWASTTASTATQNTWASTTASITSHASSTTFITLTSSNSKALNSKPTTTIPLISTQQNTTDKTSVHSTLAPVQLSSTNAASALTPLTTLKSTTVQPQMASSHTTIYWPYLQPTNTTYSNPAVAGGNTQSPPTDGQLDTSTNITTSSNGIEHSTTSSGPTTSTTPSSSPAASVTTSLTPPTSMEDSQPYPNDTKGYISRNITTGDNSWPGGDGGSTPVWHLAANTVLVALATCATIAFGCCCSVLMAVSWRGRRRRKGRYRTTLRGKSGSMRLIKYVIVRESS</sequence>
<dbReference type="OMA" id="SCNLAVY"/>
<evidence type="ECO:0000259" key="8">
    <source>
        <dbReference type="PROSITE" id="PS50986"/>
    </source>
</evidence>
<organism evidence="9 10">
    <name type="scientific">Pygocentrus nattereri</name>
    <name type="common">Red-bellied piranha</name>
    <dbReference type="NCBI Taxonomy" id="42514"/>
    <lineage>
        <taxon>Eukaryota</taxon>
        <taxon>Metazoa</taxon>
        <taxon>Chordata</taxon>
        <taxon>Craniata</taxon>
        <taxon>Vertebrata</taxon>
        <taxon>Euteleostomi</taxon>
        <taxon>Actinopterygii</taxon>
        <taxon>Neopterygii</taxon>
        <taxon>Teleostei</taxon>
        <taxon>Ostariophysi</taxon>
        <taxon>Characiformes</taxon>
        <taxon>Characoidei</taxon>
        <taxon>Pygocentrus</taxon>
    </lineage>
</organism>
<feature type="chain" id="PRO_5043825906" description="MANSC domain-containing protein" evidence="7">
    <location>
        <begin position="18"/>
        <end position="658"/>
    </location>
</feature>
<reference evidence="9 10" key="1">
    <citation type="submission" date="2020-10" db="EMBL/GenBank/DDBJ databases">
        <title>Pygocentrus nattereri (red-bellied piranha) genome, fPygNat1, primary haplotype.</title>
        <authorList>
            <person name="Myers G."/>
            <person name="Meyer A."/>
            <person name="Karagic N."/>
            <person name="Pippel M."/>
            <person name="Winkler S."/>
            <person name="Tracey A."/>
            <person name="Wood J."/>
            <person name="Formenti G."/>
            <person name="Howe K."/>
            <person name="Fedrigo O."/>
            <person name="Jarvis E.D."/>
        </authorList>
    </citation>
    <scope>NUCLEOTIDE SEQUENCE [LARGE SCALE GENOMIC DNA]</scope>
</reference>
<feature type="transmembrane region" description="Helical" evidence="6">
    <location>
        <begin position="601"/>
        <end position="625"/>
    </location>
</feature>
<keyword evidence="10" id="KW-1185">Reference proteome</keyword>
<accession>A0A3B4EI92</accession>
<reference evidence="9" key="2">
    <citation type="submission" date="2025-08" db="UniProtKB">
        <authorList>
            <consortium name="Ensembl"/>
        </authorList>
    </citation>
    <scope>IDENTIFICATION</scope>
</reference>
<dbReference type="STRING" id="42514.ENSPNAP00000034921"/>
<dbReference type="GO" id="GO:0060429">
    <property type="term" value="P:epithelium development"/>
    <property type="evidence" value="ECO:0007669"/>
    <property type="project" value="TreeGrafter"/>
</dbReference>
<dbReference type="Proteomes" id="UP001501920">
    <property type="component" value="Chromosome 11"/>
</dbReference>
<evidence type="ECO:0000256" key="2">
    <source>
        <dbReference type="ARBA" id="ARBA00022729"/>
    </source>
</evidence>
<dbReference type="RefSeq" id="XP_017556576.2">
    <property type="nucleotide sequence ID" value="XM_017701087.2"/>
</dbReference>
<dbReference type="SMART" id="SM00765">
    <property type="entry name" value="MANEC"/>
    <property type="match status" value="1"/>
</dbReference>
<keyword evidence="6" id="KW-0812">Transmembrane</keyword>
<name>A0A3B4EI92_PYGNA</name>
<dbReference type="InterPro" id="IPR011106">
    <property type="entry name" value="MANSC_N"/>
</dbReference>
<evidence type="ECO:0000256" key="5">
    <source>
        <dbReference type="SAM" id="MobiDB-lite"/>
    </source>
</evidence>
<dbReference type="OrthoDB" id="9447308at2759"/>
<feature type="compositionally biased region" description="Polar residues" evidence="5">
    <location>
        <begin position="254"/>
        <end position="300"/>
    </location>
</feature>
<dbReference type="GO" id="GO:0004867">
    <property type="term" value="F:serine-type endopeptidase inhibitor activity"/>
    <property type="evidence" value="ECO:0007669"/>
    <property type="project" value="TreeGrafter"/>
</dbReference>
<dbReference type="GO" id="GO:0030198">
    <property type="term" value="P:extracellular matrix organization"/>
    <property type="evidence" value="ECO:0007669"/>
    <property type="project" value="TreeGrafter"/>
</dbReference>
<evidence type="ECO:0000256" key="3">
    <source>
        <dbReference type="ARBA" id="ARBA00023136"/>
    </source>
</evidence>
<evidence type="ECO:0000256" key="4">
    <source>
        <dbReference type="ARBA" id="ARBA00023180"/>
    </source>
</evidence>
<dbReference type="PANTHER" id="PTHR46750">
    <property type="entry name" value="KUNITZ-TYPE PROTEASE INHIBITOR 1"/>
    <property type="match status" value="1"/>
</dbReference>
<keyword evidence="2 7" id="KW-0732">Signal</keyword>
<feature type="signal peptide" evidence="7">
    <location>
        <begin position="1"/>
        <end position="17"/>
    </location>
</feature>
<reference evidence="9" key="3">
    <citation type="submission" date="2025-09" db="UniProtKB">
        <authorList>
            <consortium name="Ensembl"/>
        </authorList>
    </citation>
    <scope>IDENTIFICATION</scope>
</reference>
<proteinExistence type="predicted"/>
<feature type="compositionally biased region" description="Low complexity" evidence="5">
    <location>
        <begin position="210"/>
        <end position="223"/>
    </location>
</feature>
<evidence type="ECO:0000313" key="10">
    <source>
        <dbReference type="Proteomes" id="UP001501920"/>
    </source>
</evidence>
<dbReference type="Ensembl" id="ENSPNAT00000027216.2">
    <property type="protein sequence ID" value="ENSPNAP00000034921.2"/>
    <property type="gene ID" value="ENSPNAG00000024480.2"/>
</dbReference>
<feature type="compositionally biased region" description="Polar residues" evidence="5">
    <location>
        <begin position="494"/>
        <end position="513"/>
    </location>
</feature>
<dbReference type="AlphaFoldDB" id="A0A3B4EI92"/>
<evidence type="ECO:0000256" key="1">
    <source>
        <dbReference type="ARBA" id="ARBA00004370"/>
    </source>
</evidence>